<organism evidence="2 3">
    <name type="scientific">Bittarella massiliensis</name>
    <name type="common">ex Durand et al. 2017</name>
    <dbReference type="NCBI Taxonomy" id="1720313"/>
    <lineage>
        <taxon>Bacteria</taxon>
        <taxon>Bacillati</taxon>
        <taxon>Bacillota</taxon>
        <taxon>Clostridia</taxon>
        <taxon>Eubacteriales</taxon>
        <taxon>Oscillospiraceae</taxon>
        <taxon>Bittarella (ex Durand et al. 2017)</taxon>
    </lineage>
</organism>
<name>A0AAQ1MB38_9FIRM</name>
<proteinExistence type="predicted"/>
<gene>
    <name evidence="2" type="ORF">SAMN05444424_0243</name>
</gene>
<dbReference type="AlphaFoldDB" id="A0AAQ1MB38"/>
<protein>
    <submittedName>
        <fullName evidence="2">Uncharacterized protein</fullName>
    </submittedName>
</protein>
<evidence type="ECO:0000256" key="1">
    <source>
        <dbReference type="SAM" id="MobiDB-lite"/>
    </source>
</evidence>
<dbReference type="Proteomes" id="UP000184089">
    <property type="component" value="Unassembled WGS sequence"/>
</dbReference>
<feature type="compositionally biased region" description="Basic and acidic residues" evidence="1">
    <location>
        <begin position="153"/>
        <end position="172"/>
    </location>
</feature>
<sequence>MNCPCKHMGRKGDAVTAREGSAQPSPVSPICPPQALLQLVQEKPFGEERGAISPKRGPYSLPFSGAGGKKRADGRYTSCYRRFPPICPPQALLQLVQEKNLWGGKRGDSAQKGGAYSLSSRTRVWETVFRGGEVCRLPLSLPLPPWTRGGGENSRRSGAEESRGRARDEARAFRLPLPLASVRGRAETGNALSAVPPDGRQGKRRRPSRERVCPAVPSGR</sequence>
<evidence type="ECO:0000313" key="3">
    <source>
        <dbReference type="Proteomes" id="UP000184089"/>
    </source>
</evidence>
<feature type="region of interest" description="Disordered" evidence="1">
    <location>
        <begin position="1"/>
        <end position="30"/>
    </location>
</feature>
<evidence type="ECO:0000313" key="2">
    <source>
        <dbReference type="EMBL" id="SHF66247.1"/>
    </source>
</evidence>
<feature type="region of interest" description="Disordered" evidence="1">
    <location>
        <begin position="48"/>
        <end position="67"/>
    </location>
</feature>
<dbReference type="EMBL" id="FQVY01000001">
    <property type="protein sequence ID" value="SHF66247.1"/>
    <property type="molecule type" value="Genomic_DNA"/>
</dbReference>
<comment type="caution">
    <text evidence="2">The sequence shown here is derived from an EMBL/GenBank/DDBJ whole genome shotgun (WGS) entry which is preliminary data.</text>
</comment>
<feature type="region of interest" description="Disordered" evidence="1">
    <location>
        <begin position="145"/>
        <end position="220"/>
    </location>
</feature>
<reference evidence="3" key="1">
    <citation type="submission" date="2016-11" db="EMBL/GenBank/DDBJ databases">
        <authorList>
            <person name="Jaros S."/>
            <person name="Januszkiewicz K."/>
            <person name="Wedrychowicz H."/>
        </authorList>
    </citation>
    <scope>NUCLEOTIDE SEQUENCE [LARGE SCALE GENOMIC DNA]</scope>
    <source>
        <strain evidence="3">DSM 4029</strain>
    </source>
</reference>
<accession>A0AAQ1MB38</accession>